<evidence type="ECO:0000313" key="2">
    <source>
        <dbReference type="EMBL" id="MBR7797717.1"/>
    </source>
</evidence>
<keyword evidence="3" id="KW-1185">Reference proteome</keyword>
<feature type="transmembrane region" description="Helical" evidence="1">
    <location>
        <begin position="12"/>
        <end position="31"/>
    </location>
</feature>
<reference evidence="2" key="1">
    <citation type="submission" date="2021-04" db="EMBL/GenBank/DDBJ databases">
        <title>Isolation and polyphasic classification of algal microorganism.</title>
        <authorList>
            <person name="Wang S."/>
        </authorList>
    </citation>
    <scope>NUCLEOTIDE SEQUENCE</scope>
    <source>
        <strain evidence="2">720a</strain>
    </source>
</reference>
<evidence type="ECO:0000256" key="1">
    <source>
        <dbReference type="SAM" id="Phobius"/>
    </source>
</evidence>
<dbReference type="Proteomes" id="UP000675284">
    <property type="component" value="Unassembled WGS sequence"/>
</dbReference>
<keyword evidence="1" id="KW-0472">Membrane</keyword>
<proteinExistence type="predicted"/>
<feature type="transmembrane region" description="Helical" evidence="1">
    <location>
        <begin position="163"/>
        <end position="184"/>
    </location>
</feature>
<feature type="transmembrane region" description="Helical" evidence="1">
    <location>
        <begin position="139"/>
        <end position="157"/>
    </location>
</feature>
<keyword evidence="1" id="KW-0812">Transmembrane</keyword>
<accession>A0A941ICT6</accession>
<feature type="transmembrane region" description="Helical" evidence="1">
    <location>
        <begin position="51"/>
        <end position="72"/>
    </location>
</feature>
<dbReference type="EMBL" id="JAGSOT010000067">
    <property type="protein sequence ID" value="MBR7797717.1"/>
    <property type="molecule type" value="Genomic_DNA"/>
</dbReference>
<feature type="transmembrane region" description="Helical" evidence="1">
    <location>
        <begin position="79"/>
        <end position="101"/>
    </location>
</feature>
<gene>
    <name evidence="2" type="ORF">KCX74_16935</name>
</gene>
<dbReference type="RefSeq" id="WP_166530835.1">
    <property type="nucleotide sequence ID" value="NZ_JAGSOT010000067.1"/>
</dbReference>
<protein>
    <submittedName>
        <fullName evidence="2">Uncharacterized protein</fullName>
    </submittedName>
</protein>
<comment type="caution">
    <text evidence="2">The sequence shown here is derived from an EMBL/GenBank/DDBJ whole genome shotgun (WGS) entry which is preliminary data.</text>
</comment>
<organism evidence="2 3">
    <name type="scientific">Virgibacillus salarius</name>
    <dbReference type="NCBI Taxonomy" id="447199"/>
    <lineage>
        <taxon>Bacteria</taxon>
        <taxon>Bacillati</taxon>
        <taxon>Bacillota</taxon>
        <taxon>Bacilli</taxon>
        <taxon>Bacillales</taxon>
        <taxon>Bacillaceae</taxon>
        <taxon>Virgibacillus</taxon>
    </lineage>
</organism>
<keyword evidence="1" id="KW-1133">Transmembrane helix</keyword>
<feature type="transmembrane region" description="Helical" evidence="1">
    <location>
        <begin position="113"/>
        <end position="134"/>
    </location>
</feature>
<evidence type="ECO:0000313" key="3">
    <source>
        <dbReference type="Proteomes" id="UP000675284"/>
    </source>
</evidence>
<dbReference type="AlphaFoldDB" id="A0A941ICT6"/>
<name>A0A941ICT6_9BACI</name>
<sequence>MVDKQVQKRGWKHFTIFTIIVGLIVGTASVISDNLFLLGDISFTKFVVSYLSIMINSLPMWFILAMFVGYTFSKSLKEAALFAVIYTIVAITFYFVIGYFYDDNAISTPITTYVEWYGASALGGIIGGVIGFFLRKTPFVLLILLAGLLFQLYINGMSSWNNIIGISQNITFCLMILSILIYLVTSKISSCPKTQLPNSISK</sequence>